<dbReference type="STRING" id="71451.RV07_GL000296"/>
<comment type="caution">
    <text evidence="4">The sequence shown here is derived from an EMBL/GenBank/DDBJ whole genome shotgun (WGS) entry which is preliminary data.</text>
</comment>
<evidence type="ECO:0000259" key="3">
    <source>
        <dbReference type="Pfam" id="PF08279"/>
    </source>
</evidence>
<protein>
    <recommendedName>
        <fullName evidence="8">Transcriptional regulator</fullName>
    </recommendedName>
</protein>
<dbReference type="Gene3D" id="1.10.10.10">
    <property type="entry name" value="Winged helix-like DNA-binding domain superfamily/Winged helix DNA-binding domain"/>
    <property type="match status" value="1"/>
</dbReference>
<dbReference type="InterPro" id="IPR013196">
    <property type="entry name" value="HTH_11"/>
</dbReference>
<dbReference type="PANTHER" id="PTHR40068:SF1">
    <property type="entry name" value="TRANSCRIPTION REPRESSOR NIAR-RELATED"/>
    <property type="match status" value="1"/>
</dbReference>
<name>R2R8S5_9ENTE</name>
<feature type="domain" description="3H" evidence="2">
    <location>
        <begin position="73"/>
        <end position="168"/>
    </location>
</feature>
<keyword evidence="1" id="KW-0533">Nickel</keyword>
<evidence type="ECO:0000313" key="4">
    <source>
        <dbReference type="EMBL" id="EOH72374.1"/>
    </source>
</evidence>
<dbReference type="Proteomes" id="UP000013783">
    <property type="component" value="Unassembled WGS sequence"/>
</dbReference>
<dbReference type="GeneID" id="79786451"/>
<dbReference type="InterPro" id="IPR035922">
    <property type="entry name" value="3H_dom_sf"/>
</dbReference>
<sequence>MVDGDRRKAQILEALQQAEKPISATSFAKEFSVSRQIVVGDVALLRAAGENIIATARGYLLERESEKLISKLAVQHSPEQTEDELRTIVEHGGEVIDVVVEHPLYGELVGGLHLASQQDVSDFIEEADRLQVTLLSELTAGIHLHTIAYETLEDLTEIKAALSEKGILYEEKHHSA</sequence>
<dbReference type="InterPro" id="IPR036390">
    <property type="entry name" value="WH_DNA-bd_sf"/>
</dbReference>
<evidence type="ECO:0000313" key="6">
    <source>
        <dbReference type="Proteomes" id="UP000013783"/>
    </source>
</evidence>
<dbReference type="OrthoDB" id="9792661at2"/>
<dbReference type="PANTHER" id="PTHR40068">
    <property type="entry name" value="TRANSCRIPTION REPRESSOR NIAR-RELATED"/>
    <property type="match status" value="1"/>
</dbReference>
<feature type="binding site" evidence="1">
    <location>
        <position position="145"/>
    </location>
    <ligand>
        <name>Ni(2+)</name>
        <dbReference type="ChEBI" id="CHEBI:49786"/>
    </ligand>
</feature>
<dbReference type="PATRIC" id="fig|1158601.3.peg.3928"/>
<accession>R2R8S5</accession>
<gene>
    <name evidence="5" type="ORF">I585_01780</name>
    <name evidence="4" type="ORF">UAI_03958</name>
</gene>
<dbReference type="RefSeq" id="WP_010742730.1">
    <property type="nucleotide sequence ID" value="NZ_KB946253.1"/>
</dbReference>
<feature type="binding site" evidence="1">
    <location>
        <position position="84"/>
    </location>
    <ligand>
        <name>Ni(2+)</name>
        <dbReference type="ChEBI" id="CHEBI:49786"/>
    </ligand>
</feature>
<evidence type="ECO:0008006" key="8">
    <source>
        <dbReference type="Google" id="ProtNLM"/>
    </source>
</evidence>
<keyword evidence="1" id="KW-0479">Metal-binding</keyword>
<dbReference type="eggNOG" id="COG1827">
    <property type="taxonomic scope" value="Bacteria"/>
</dbReference>
<feature type="domain" description="Helix-turn-helix type 11" evidence="3">
    <location>
        <begin position="7"/>
        <end position="59"/>
    </location>
</feature>
<dbReference type="InterPro" id="IPR036388">
    <property type="entry name" value="WH-like_DNA-bd_sf"/>
</dbReference>
<dbReference type="EMBL" id="AJAK01000030">
    <property type="protein sequence ID" value="EOH72374.1"/>
    <property type="molecule type" value="Genomic_DNA"/>
</dbReference>
<evidence type="ECO:0000256" key="1">
    <source>
        <dbReference type="PIRSR" id="PIRSR037847-1"/>
    </source>
</evidence>
<organism evidence="4 6">
    <name type="scientific">Enterococcus malodoratus ATCC 43197</name>
    <dbReference type="NCBI Taxonomy" id="1158601"/>
    <lineage>
        <taxon>Bacteria</taxon>
        <taxon>Bacillati</taxon>
        <taxon>Bacillota</taxon>
        <taxon>Bacilli</taxon>
        <taxon>Lactobacillales</taxon>
        <taxon>Enterococcaceae</taxon>
        <taxon>Enterococcus</taxon>
    </lineage>
</organism>
<reference evidence="5 7" key="2">
    <citation type="submission" date="2013-03" db="EMBL/GenBank/DDBJ databases">
        <title>The Genome Sequence of Enterococcus malodoratus ATCC_43197 (PacBio/Illumina hybrid assembly).</title>
        <authorList>
            <consortium name="The Broad Institute Genomics Platform"/>
            <consortium name="The Broad Institute Genome Sequencing Center for Infectious Disease"/>
            <person name="Earl A."/>
            <person name="Russ C."/>
            <person name="Gilmore M."/>
            <person name="Surin D."/>
            <person name="Walker B."/>
            <person name="Young S."/>
            <person name="Zeng Q."/>
            <person name="Gargeya S."/>
            <person name="Fitzgerald M."/>
            <person name="Haas B."/>
            <person name="Abouelleil A."/>
            <person name="Allen A.W."/>
            <person name="Alvarado L."/>
            <person name="Arachchi H.M."/>
            <person name="Berlin A.M."/>
            <person name="Chapman S.B."/>
            <person name="Gainer-Dewar J."/>
            <person name="Goldberg J."/>
            <person name="Griggs A."/>
            <person name="Gujja S."/>
            <person name="Hansen M."/>
            <person name="Howarth C."/>
            <person name="Imamovic A."/>
            <person name="Ireland A."/>
            <person name="Larimer J."/>
            <person name="McCowan C."/>
            <person name="Murphy C."/>
            <person name="Pearson M."/>
            <person name="Poon T.W."/>
            <person name="Priest M."/>
            <person name="Roberts A."/>
            <person name="Saif S."/>
            <person name="Shea T."/>
            <person name="Sisk P."/>
            <person name="Sykes S."/>
            <person name="Wortman J."/>
            <person name="Nusbaum C."/>
            <person name="Birren B."/>
        </authorList>
    </citation>
    <scope>NUCLEOTIDE SEQUENCE [LARGE SCALE GENOMIC DNA]</scope>
    <source>
        <strain evidence="5 7">ATCC 43197</strain>
    </source>
</reference>
<dbReference type="PIRSF" id="PIRSF037847">
    <property type="entry name" value="NiaR"/>
    <property type="match status" value="1"/>
</dbReference>
<evidence type="ECO:0000313" key="7">
    <source>
        <dbReference type="Proteomes" id="UP000014148"/>
    </source>
</evidence>
<dbReference type="Pfam" id="PF08279">
    <property type="entry name" value="HTH_11"/>
    <property type="match status" value="1"/>
</dbReference>
<dbReference type="SUPFAM" id="SSF75500">
    <property type="entry name" value="Putative transcriptional regulator TM1602, C-terminal domain"/>
    <property type="match status" value="1"/>
</dbReference>
<feature type="binding site" evidence="1">
    <location>
        <position position="76"/>
    </location>
    <ligand>
        <name>Ni(2+)</name>
        <dbReference type="ChEBI" id="CHEBI:49786"/>
    </ligand>
</feature>
<dbReference type="AlphaFoldDB" id="R2R8S5"/>
<feature type="binding site" evidence="1">
    <location>
        <position position="143"/>
    </location>
    <ligand>
        <name>Ni(2+)</name>
        <dbReference type="ChEBI" id="CHEBI:49786"/>
    </ligand>
</feature>
<proteinExistence type="predicted"/>
<dbReference type="Gene3D" id="3.30.1340.20">
    <property type="entry name" value="3H domain"/>
    <property type="match status" value="1"/>
</dbReference>
<dbReference type="Pfam" id="PF02829">
    <property type="entry name" value="3H"/>
    <property type="match status" value="1"/>
</dbReference>
<dbReference type="InterPro" id="IPR026043">
    <property type="entry name" value="NadR"/>
</dbReference>
<evidence type="ECO:0000313" key="5">
    <source>
        <dbReference type="EMBL" id="EOT70300.1"/>
    </source>
</evidence>
<dbReference type="SUPFAM" id="SSF46785">
    <property type="entry name" value="Winged helix' DNA-binding domain"/>
    <property type="match status" value="1"/>
</dbReference>
<reference evidence="4 6" key="1">
    <citation type="submission" date="2013-02" db="EMBL/GenBank/DDBJ databases">
        <title>The Genome Sequence of Enterococcus malodoratus ATCC_43197.</title>
        <authorList>
            <consortium name="The Broad Institute Genome Sequencing Platform"/>
            <consortium name="The Broad Institute Genome Sequencing Center for Infectious Disease"/>
            <person name="Earl A.M."/>
            <person name="Gilmore M.S."/>
            <person name="Lebreton F."/>
            <person name="Walker B."/>
            <person name="Young S.K."/>
            <person name="Zeng Q."/>
            <person name="Gargeya S."/>
            <person name="Fitzgerald M."/>
            <person name="Haas B."/>
            <person name="Abouelleil A."/>
            <person name="Alvarado L."/>
            <person name="Arachchi H.M."/>
            <person name="Berlin A.M."/>
            <person name="Chapman S.B."/>
            <person name="Dewar J."/>
            <person name="Goldberg J."/>
            <person name="Griggs A."/>
            <person name="Gujja S."/>
            <person name="Hansen M."/>
            <person name="Howarth C."/>
            <person name="Imamovic A."/>
            <person name="Larimer J."/>
            <person name="McCowan C."/>
            <person name="Murphy C."/>
            <person name="Neiman D."/>
            <person name="Pearson M."/>
            <person name="Priest M."/>
            <person name="Roberts A."/>
            <person name="Saif S."/>
            <person name="Shea T."/>
            <person name="Sisk P."/>
            <person name="Sykes S."/>
            <person name="Wortman J."/>
            <person name="Nusbaum C."/>
            <person name="Birren B."/>
        </authorList>
    </citation>
    <scope>NUCLEOTIDE SEQUENCE [LARGE SCALE GENOMIC DNA]</scope>
    <source>
        <strain evidence="4 6">ATCC 43197</strain>
    </source>
</reference>
<evidence type="ECO:0000259" key="2">
    <source>
        <dbReference type="Pfam" id="PF02829"/>
    </source>
</evidence>
<dbReference type="EMBL" id="ASWA01000002">
    <property type="protein sequence ID" value="EOT70300.1"/>
    <property type="molecule type" value="Genomic_DNA"/>
</dbReference>
<dbReference type="GO" id="GO:0046872">
    <property type="term" value="F:metal ion binding"/>
    <property type="evidence" value="ECO:0007669"/>
    <property type="project" value="UniProtKB-KW"/>
</dbReference>
<keyword evidence="7" id="KW-1185">Reference proteome</keyword>
<dbReference type="InterPro" id="IPR004173">
    <property type="entry name" value="3H_domain"/>
</dbReference>
<dbReference type="Proteomes" id="UP000014148">
    <property type="component" value="Unassembled WGS sequence"/>
</dbReference>